<feature type="transmembrane region" description="Helical" evidence="14">
    <location>
        <begin position="424"/>
        <end position="444"/>
    </location>
</feature>
<evidence type="ECO:0000256" key="10">
    <source>
        <dbReference type="ARBA" id="ARBA00023136"/>
    </source>
</evidence>
<accession>A0ABW8MCM7</accession>
<dbReference type="InterPro" id="IPR050277">
    <property type="entry name" value="Sodium:Solute_Symporter"/>
</dbReference>
<name>A0ABW8MCM7_9BURK</name>
<evidence type="ECO:0000256" key="8">
    <source>
        <dbReference type="ARBA" id="ARBA00023053"/>
    </source>
</evidence>
<feature type="transmembrane region" description="Helical" evidence="14">
    <location>
        <begin position="71"/>
        <end position="93"/>
    </location>
</feature>
<dbReference type="PANTHER" id="PTHR48086:SF3">
    <property type="entry name" value="SODIUM_PROLINE SYMPORTER"/>
    <property type="match status" value="1"/>
</dbReference>
<feature type="transmembrane region" description="Helical" evidence="14">
    <location>
        <begin position="450"/>
        <end position="470"/>
    </location>
</feature>
<dbReference type="Pfam" id="PF00474">
    <property type="entry name" value="SSF"/>
    <property type="match status" value="1"/>
</dbReference>
<feature type="transmembrane region" description="Helical" evidence="14">
    <location>
        <begin position="123"/>
        <end position="150"/>
    </location>
</feature>
<dbReference type="PANTHER" id="PTHR48086">
    <property type="entry name" value="SODIUM/PROLINE SYMPORTER-RELATED"/>
    <property type="match status" value="1"/>
</dbReference>
<evidence type="ECO:0000256" key="12">
    <source>
        <dbReference type="ARBA" id="ARBA00033708"/>
    </source>
</evidence>
<dbReference type="RefSeq" id="WP_404605267.1">
    <property type="nucleotide sequence ID" value="NZ_JBIYDN010000003.1"/>
</dbReference>
<evidence type="ECO:0000256" key="4">
    <source>
        <dbReference type="ARBA" id="ARBA00022475"/>
    </source>
</evidence>
<keyword evidence="16" id="KW-1185">Reference proteome</keyword>
<feature type="transmembrane region" description="Helical" evidence="14">
    <location>
        <begin position="391"/>
        <end position="412"/>
    </location>
</feature>
<gene>
    <name evidence="15" type="ORF">ABH943_001435</name>
</gene>
<dbReference type="InterPro" id="IPR038377">
    <property type="entry name" value="Na/Glc_symporter_sf"/>
</dbReference>
<evidence type="ECO:0000256" key="11">
    <source>
        <dbReference type="ARBA" id="ARBA00023201"/>
    </source>
</evidence>
<feature type="transmembrane region" description="Helical" evidence="14">
    <location>
        <begin position="225"/>
        <end position="248"/>
    </location>
</feature>
<evidence type="ECO:0000256" key="9">
    <source>
        <dbReference type="ARBA" id="ARBA00023065"/>
    </source>
</evidence>
<evidence type="ECO:0000256" key="6">
    <source>
        <dbReference type="ARBA" id="ARBA00022847"/>
    </source>
</evidence>
<keyword evidence="10 14" id="KW-0472">Membrane</keyword>
<comment type="similarity">
    <text evidence="2 13">Belongs to the sodium:solute symporter (SSF) (TC 2.A.21) family.</text>
</comment>
<evidence type="ECO:0000256" key="14">
    <source>
        <dbReference type="SAM" id="Phobius"/>
    </source>
</evidence>
<reference evidence="15 16" key="2">
    <citation type="submission" date="2024-11" db="EMBL/GenBank/DDBJ databases">
        <title>Using genomics to understand microbial adaptation to soil warming.</title>
        <authorList>
            <person name="Deangelis K.M. PhD."/>
        </authorList>
    </citation>
    <scope>NUCLEOTIDE SEQUENCE [LARGE SCALE GENOMIC DNA]</scope>
    <source>
        <strain evidence="15 16">GAS97</strain>
    </source>
</reference>
<proteinExistence type="inferred from homology"/>
<comment type="caution">
    <text evidence="15">The sequence shown here is derived from an EMBL/GenBank/DDBJ whole genome shotgun (WGS) entry which is preliminary data.</text>
</comment>
<feature type="transmembrane region" description="Helical" evidence="14">
    <location>
        <begin position="183"/>
        <end position="205"/>
    </location>
</feature>
<evidence type="ECO:0000256" key="1">
    <source>
        <dbReference type="ARBA" id="ARBA00004651"/>
    </source>
</evidence>
<keyword evidence="4" id="KW-1003">Cell membrane</keyword>
<keyword evidence="9" id="KW-0406">Ion transport</keyword>
<evidence type="ECO:0000313" key="15">
    <source>
        <dbReference type="EMBL" id="MFK4441424.1"/>
    </source>
</evidence>
<dbReference type="PROSITE" id="PS50283">
    <property type="entry name" value="NA_SOLUT_SYMP_3"/>
    <property type="match status" value="1"/>
</dbReference>
<organism evidence="15 16">
    <name type="scientific">Caballeronia udeis</name>
    <dbReference type="NCBI Taxonomy" id="1232866"/>
    <lineage>
        <taxon>Bacteria</taxon>
        <taxon>Pseudomonadati</taxon>
        <taxon>Pseudomonadota</taxon>
        <taxon>Betaproteobacteria</taxon>
        <taxon>Burkholderiales</taxon>
        <taxon>Burkholderiaceae</taxon>
        <taxon>Caballeronia</taxon>
    </lineage>
</organism>
<feature type="transmembrane region" description="Helical" evidence="14">
    <location>
        <begin position="156"/>
        <end position="176"/>
    </location>
</feature>
<feature type="transmembrane region" description="Helical" evidence="14">
    <location>
        <begin position="40"/>
        <end position="65"/>
    </location>
</feature>
<keyword evidence="5 14" id="KW-0812">Transmembrane</keyword>
<dbReference type="EMBL" id="JBIYDN010000003">
    <property type="protein sequence ID" value="MFK4441424.1"/>
    <property type="molecule type" value="Genomic_DNA"/>
</dbReference>
<feature type="transmembrane region" description="Helical" evidence="14">
    <location>
        <begin position="315"/>
        <end position="345"/>
    </location>
</feature>
<dbReference type="Proteomes" id="UP001620514">
    <property type="component" value="Unassembled WGS sequence"/>
</dbReference>
<keyword evidence="8" id="KW-0915">Sodium</keyword>
<dbReference type="Gene3D" id="1.20.1730.10">
    <property type="entry name" value="Sodium/glucose cotransporter"/>
    <property type="match status" value="1"/>
</dbReference>
<evidence type="ECO:0000256" key="2">
    <source>
        <dbReference type="ARBA" id="ARBA00006434"/>
    </source>
</evidence>
<evidence type="ECO:0000313" key="16">
    <source>
        <dbReference type="Proteomes" id="UP001620514"/>
    </source>
</evidence>
<evidence type="ECO:0000256" key="13">
    <source>
        <dbReference type="RuleBase" id="RU362091"/>
    </source>
</evidence>
<sequence>MSLFDWTIIGVYLLAVCLIGWCAMLRVRNVSDYFTGGSRIPWWLAGVSHHMAGYSAVVFVAYAAVAYQYGVAIYFWWALTVAFGTAVGAMLFAPKWANLVLRRRFVSPLEFVRIRYNIQTQQLFGWVGAILKIFGTGAKWAAIGSLFHFYTGFSEVYVILIVGCVTLLYCTIGGLWADSLTGLWQFLVQLIAGLAMAVFVFAYLSRHGSPLAVIGTLPRSHFEPFVGPYSAIFFVSYLLINTLNYSGGGNWDLAQRFMSTPSVRSSRRAGLLSSTLYAFWPVVLFFPMVVAPLIVPSLGDPQKAYAALTVKLLPHGFLGLVIASFLAHTMAFTASDANAISAVITRDILPPLLPESKKALADHVQTARFVTFIYTALSILIAINARSFGGVLGLIVVWFEALIGTIAVPLLFGLLPAFRRSGSASATLSCATGIVAFVAVKYVIPQPVAWIVATPVLVTAIIYVIHGLIFPSVDAAAKAFLFDLLSEVTVEHSENTSIGDARA</sequence>
<protein>
    <submittedName>
        <fullName evidence="15">SSS family solute:Na+ symporter</fullName>
    </submittedName>
</protein>
<evidence type="ECO:0000256" key="3">
    <source>
        <dbReference type="ARBA" id="ARBA00022448"/>
    </source>
</evidence>
<feature type="transmembrane region" description="Helical" evidence="14">
    <location>
        <begin position="6"/>
        <end position="28"/>
    </location>
</feature>
<evidence type="ECO:0000256" key="7">
    <source>
        <dbReference type="ARBA" id="ARBA00022989"/>
    </source>
</evidence>
<comment type="subcellular location">
    <subcellularLocation>
        <location evidence="1">Cell membrane</location>
        <topology evidence="1">Multi-pass membrane protein</topology>
    </subcellularLocation>
</comment>
<dbReference type="InterPro" id="IPR001734">
    <property type="entry name" value="Na/solute_symporter"/>
</dbReference>
<keyword evidence="11" id="KW-0739">Sodium transport</keyword>
<keyword evidence="6" id="KW-0769">Symport</keyword>
<feature type="transmembrane region" description="Helical" evidence="14">
    <location>
        <begin position="366"/>
        <end position="385"/>
    </location>
</feature>
<keyword evidence="7 14" id="KW-1133">Transmembrane helix</keyword>
<evidence type="ECO:0000256" key="5">
    <source>
        <dbReference type="ARBA" id="ARBA00022692"/>
    </source>
</evidence>
<reference evidence="15 16" key="1">
    <citation type="submission" date="2024-10" db="EMBL/GenBank/DDBJ databases">
        <authorList>
            <person name="Deangelis K."/>
            <person name="Huntemann M."/>
            <person name="Clum A."/>
            <person name="Wang J."/>
            <person name="Palaniappan K."/>
            <person name="Ritter S."/>
            <person name="Chen I.-M."/>
            <person name="Stamatis D."/>
            <person name="Reddy T."/>
            <person name="O'Malley R."/>
            <person name="Daum C."/>
            <person name="Ng V."/>
            <person name="Ivanova N."/>
            <person name="Kyrpides N."/>
            <person name="Woyke T."/>
        </authorList>
    </citation>
    <scope>NUCLEOTIDE SEQUENCE [LARGE SCALE GENOMIC DNA]</scope>
    <source>
        <strain evidence="15 16">GAS97</strain>
    </source>
</reference>
<keyword evidence="3" id="KW-0813">Transport</keyword>
<comment type="catalytic activity">
    <reaction evidence="12">
        <text>L-proline(in) + Na(+)(in) = L-proline(out) + Na(+)(out)</text>
        <dbReference type="Rhea" id="RHEA:28967"/>
        <dbReference type="ChEBI" id="CHEBI:29101"/>
        <dbReference type="ChEBI" id="CHEBI:60039"/>
    </reaction>
</comment>
<feature type="transmembrane region" description="Helical" evidence="14">
    <location>
        <begin position="269"/>
        <end position="295"/>
    </location>
</feature>